<dbReference type="InterPro" id="IPR019405">
    <property type="entry name" value="Lactonase_7-beta_prop"/>
</dbReference>
<evidence type="ECO:0000313" key="3">
    <source>
        <dbReference type="Proteomes" id="UP001172673"/>
    </source>
</evidence>
<dbReference type="GO" id="GO:0017057">
    <property type="term" value="F:6-phosphogluconolactonase activity"/>
    <property type="evidence" value="ECO:0007669"/>
    <property type="project" value="TreeGrafter"/>
</dbReference>
<evidence type="ECO:0008006" key="4">
    <source>
        <dbReference type="Google" id="ProtNLM"/>
    </source>
</evidence>
<comment type="similarity">
    <text evidence="1">Belongs to the cycloisomerase 2 family.</text>
</comment>
<dbReference type="InterPro" id="IPR050282">
    <property type="entry name" value="Cycloisomerase_2"/>
</dbReference>
<proteinExistence type="inferred from homology"/>
<organism evidence="2 3">
    <name type="scientific">Cladophialophora chaetospira</name>
    <dbReference type="NCBI Taxonomy" id="386627"/>
    <lineage>
        <taxon>Eukaryota</taxon>
        <taxon>Fungi</taxon>
        <taxon>Dikarya</taxon>
        <taxon>Ascomycota</taxon>
        <taxon>Pezizomycotina</taxon>
        <taxon>Eurotiomycetes</taxon>
        <taxon>Chaetothyriomycetidae</taxon>
        <taxon>Chaetothyriales</taxon>
        <taxon>Herpotrichiellaceae</taxon>
        <taxon>Cladophialophora</taxon>
    </lineage>
</organism>
<protein>
    <recommendedName>
        <fullName evidence="4">6-phosphogluconolactonase</fullName>
    </recommendedName>
</protein>
<accession>A0AA39CCB4</accession>
<comment type="caution">
    <text evidence="2">The sequence shown here is derived from an EMBL/GenBank/DDBJ whole genome shotgun (WGS) entry which is preliminary data.</text>
</comment>
<gene>
    <name evidence="2" type="ORF">H2200_012347</name>
</gene>
<sequence>MAQLFLRSYDGNISTLHFSEGASPKDALKLVVSTKACSPNPSLITIDAQRQILYCTRNDRETFTGRLQLFSVKNAGILEEKSSVSAPFGAAYHTLSNRGNALAVAYYYAGRVGIYDVEDTRQIKTAQELDFPNFVPGPGRDQDISRPHQAILDPSGSQVLVTDLGAGLIRLFTVGSPHQVQEVGGFDFPKGSFPRHVAVVTLRDRTQLYVLIEPGYQHNFNLHGRASRRRYLVNAQKRR</sequence>
<reference evidence="2" key="1">
    <citation type="submission" date="2022-10" db="EMBL/GenBank/DDBJ databases">
        <title>Culturing micro-colonial fungi from biological soil crusts in the Mojave desert and describing Neophaeococcomyces mojavensis, and introducing the new genera and species Taxawa tesnikishii.</title>
        <authorList>
            <person name="Kurbessoian T."/>
            <person name="Stajich J.E."/>
        </authorList>
    </citation>
    <scope>NUCLEOTIDE SEQUENCE</scope>
    <source>
        <strain evidence="2">TK_41</strain>
    </source>
</reference>
<dbReference type="PANTHER" id="PTHR30344:SF1">
    <property type="entry name" value="6-PHOSPHOGLUCONOLACTONASE"/>
    <property type="match status" value="1"/>
</dbReference>
<dbReference type="EMBL" id="JAPDRK010000023">
    <property type="protein sequence ID" value="KAJ9603052.1"/>
    <property type="molecule type" value="Genomic_DNA"/>
</dbReference>
<dbReference type="AlphaFoldDB" id="A0AA39CCB4"/>
<dbReference type="Proteomes" id="UP001172673">
    <property type="component" value="Unassembled WGS sequence"/>
</dbReference>
<dbReference type="InterPro" id="IPR015943">
    <property type="entry name" value="WD40/YVTN_repeat-like_dom_sf"/>
</dbReference>
<evidence type="ECO:0000313" key="2">
    <source>
        <dbReference type="EMBL" id="KAJ9603052.1"/>
    </source>
</evidence>
<evidence type="ECO:0000256" key="1">
    <source>
        <dbReference type="ARBA" id="ARBA00005564"/>
    </source>
</evidence>
<dbReference type="SUPFAM" id="SSF75011">
    <property type="entry name" value="3-carboxy-cis,cis-mucoante lactonizing enzyme"/>
    <property type="match status" value="1"/>
</dbReference>
<dbReference type="Gene3D" id="2.130.10.10">
    <property type="entry name" value="YVTN repeat-like/Quinoprotein amine dehydrogenase"/>
    <property type="match status" value="1"/>
</dbReference>
<name>A0AA39CCB4_9EURO</name>
<dbReference type="PANTHER" id="PTHR30344">
    <property type="entry name" value="6-PHOSPHOGLUCONOLACTONASE-RELATED"/>
    <property type="match status" value="1"/>
</dbReference>
<dbReference type="Pfam" id="PF10282">
    <property type="entry name" value="Lactonase"/>
    <property type="match status" value="1"/>
</dbReference>
<keyword evidence="3" id="KW-1185">Reference proteome</keyword>